<dbReference type="Proteomes" id="UP000625283">
    <property type="component" value="Unassembled WGS sequence"/>
</dbReference>
<evidence type="ECO:0000313" key="2">
    <source>
        <dbReference type="Proteomes" id="UP000625283"/>
    </source>
</evidence>
<gene>
    <name evidence="1" type="ORF">JKG61_11845</name>
</gene>
<protein>
    <recommendedName>
        <fullName evidence="3">GNAT family N-acetyltransferase</fullName>
    </recommendedName>
</protein>
<dbReference type="EMBL" id="JAERTY010000006">
    <property type="protein sequence ID" value="MBL1409445.1"/>
    <property type="molecule type" value="Genomic_DNA"/>
</dbReference>
<proteinExistence type="predicted"/>
<comment type="caution">
    <text evidence="1">The sequence shown here is derived from an EMBL/GenBank/DDBJ whole genome shotgun (WGS) entry which is preliminary data.</text>
</comment>
<evidence type="ECO:0000313" key="1">
    <source>
        <dbReference type="EMBL" id="MBL1409445.1"/>
    </source>
</evidence>
<evidence type="ECO:0008006" key="3">
    <source>
        <dbReference type="Google" id="ProtNLM"/>
    </source>
</evidence>
<name>A0ABS1R403_9SPHI</name>
<keyword evidence="2" id="KW-1185">Reference proteome</keyword>
<reference evidence="1 2" key="1">
    <citation type="submission" date="2021-01" db="EMBL/GenBank/DDBJ databases">
        <title>C459-1 draft genome sequence.</title>
        <authorList>
            <person name="Zhang X.-F."/>
        </authorList>
    </citation>
    <scope>NUCLEOTIDE SEQUENCE [LARGE SCALE GENOMIC DNA]</scope>
    <source>
        <strain evidence="2">C459-1</strain>
    </source>
</reference>
<sequence length="248" mass="28622">MDDKKKNIKDFIQTLSLSIPVIQIDEGIDMFKVDIDRAILYLYMPGALRREEENNYPVIHIDYDQLCSAPEKIINRLKGQHGLGKRFYARATVVARIDKRVALAFQEEHHLQSALPGKYRYGLFYQGDLVSVAIFSGGRIMRQERLGYRSFELIRFCHKSDTLIVGGLSKLLKAFIKDFSPQDIMTYADRDWSHNHSSLQTIGFEIIKVVAPQRFAIVGKQRFSVTTEEQQVDYYIENKGSLKLKLVL</sequence>
<accession>A0ABS1R403</accession>
<organism evidence="1 2">
    <name type="scientific">Sphingobacterium faecale</name>
    <dbReference type="NCBI Taxonomy" id="2803775"/>
    <lineage>
        <taxon>Bacteria</taxon>
        <taxon>Pseudomonadati</taxon>
        <taxon>Bacteroidota</taxon>
        <taxon>Sphingobacteriia</taxon>
        <taxon>Sphingobacteriales</taxon>
        <taxon>Sphingobacteriaceae</taxon>
        <taxon>Sphingobacterium</taxon>
    </lineage>
</organism>
<dbReference type="RefSeq" id="WP_202103204.1">
    <property type="nucleotide sequence ID" value="NZ_JAERTY010000006.1"/>
</dbReference>